<sequence>MAVAPKPNEIPRLTNGRGNLYRRRSRTFGSRCPPVSLPPILKNQAIKKLLKAAKPQRDCLDSSPGAYGKSKDFDDDLQPHPSRHRVGYSTVEYRSQFGSSIADDFQFLFLWREISEALVTTAGKIHPSKRHDWQAIIDKFLDDLLNQRMKDRYRNCSTGINRM</sequence>
<organism evidence="2 3">
    <name type="scientific">Pocillopora meandrina</name>
    <dbReference type="NCBI Taxonomy" id="46732"/>
    <lineage>
        <taxon>Eukaryota</taxon>
        <taxon>Metazoa</taxon>
        <taxon>Cnidaria</taxon>
        <taxon>Anthozoa</taxon>
        <taxon>Hexacorallia</taxon>
        <taxon>Scleractinia</taxon>
        <taxon>Astrocoeniina</taxon>
        <taxon>Pocilloporidae</taxon>
        <taxon>Pocillopora</taxon>
    </lineage>
</organism>
<proteinExistence type="predicted"/>
<name>A0AAU9XMU4_9CNID</name>
<comment type="caution">
    <text evidence="2">The sequence shown here is derived from an EMBL/GenBank/DDBJ whole genome shotgun (WGS) entry which is preliminary data.</text>
</comment>
<gene>
    <name evidence="2" type="ORF">PMEA_00026686</name>
</gene>
<dbReference type="EMBL" id="CALNXJ010000051">
    <property type="protein sequence ID" value="CAH3152470.1"/>
    <property type="molecule type" value="Genomic_DNA"/>
</dbReference>
<dbReference type="AlphaFoldDB" id="A0AAU9XMU4"/>
<protein>
    <submittedName>
        <fullName evidence="2">Uncharacterized protein</fullName>
    </submittedName>
</protein>
<evidence type="ECO:0000313" key="3">
    <source>
        <dbReference type="Proteomes" id="UP001159428"/>
    </source>
</evidence>
<evidence type="ECO:0000313" key="2">
    <source>
        <dbReference type="EMBL" id="CAH3152470.1"/>
    </source>
</evidence>
<evidence type="ECO:0000256" key="1">
    <source>
        <dbReference type="SAM" id="MobiDB-lite"/>
    </source>
</evidence>
<reference evidence="2 3" key="1">
    <citation type="submission" date="2022-05" db="EMBL/GenBank/DDBJ databases">
        <authorList>
            <consortium name="Genoscope - CEA"/>
            <person name="William W."/>
        </authorList>
    </citation>
    <scope>NUCLEOTIDE SEQUENCE [LARGE SCALE GENOMIC DNA]</scope>
</reference>
<dbReference type="Proteomes" id="UP001159428">
    <property type="component" value="Unassembled WGS sequence"/>
</dbReference>
<keyword evidence="3" id="KW-1185">Reference proteome</keyword>
<accession>A0AAU9XMU4</accession>
<feature type="region of interest" description="Disordered" evidence="1">
    <location>
        <begin position="56"/>
        <end position="81"/>
    </location>
</feature>